<proteinExistence type="inferred from homology"/>
<dbReference type="AlphaFoldDB" id="A0A6P2GHB4"/>
<dbReference type="GeneID" id="56503103"/>
<dbReference type="RefSeq" id="WP_174927765.1">
    <property type="nucleotide sequence ID" value="NZ_CABVLY010000022.1"/>
</dbReference>
<dbReference type="GO" id="GO:0016614">
    <property type="term" value="F:oxidoreductase activity, acting on CH-OH group of donors"/>
    <property type="evidence" value="ECO:0007669"/>
    <property type="project" value="InterPro"/>
</dbReference>
<dbReference type="EMBL" id="CABVLY010000022">
    <property type="protein sequence ID" value="VVU52309.1"/>
    <property type="molecule type" value="Genomic_DNA"/>
</dbReference>
<feature type="domain" description="NAD-dependent epimerase/dehydratase" evidence="6">
    <location>
        <begin position="607"/>
        <end position="768"/>
    </location>
</feature>
<dbReference type="InterPro" id="IPR051473">
    <property type="entry name" value="P2Ox-like"/>
</dbReference>
<evidence type="ECO:0000256" key="4">
    <source>
        <dbReference type="ARBA" id="ARBA00022827"/>
    </source>
</evidence>
<evidence type="ECO:0000256" key="5">
    <source>
        <dbReference type="ARBA" id="ARBA00023002"/>
    </source>
</evidence>
<dbReference type="Pfam" id="PF01370">
    <property type="entry name" value="Epimerase"/>
    <property type="match status" value="1"/>
</dbReference>
<gene>
    <name evidence="9" type="ORF">BAN20980_05044</name>
    <name evidence="8" type="ORF">JQK92_26650</name>
</gene>
<evidence type="ECO:0000256" key="1">
    <source>
        <dbReference type="ARBA" id="ARBA00001974"/>
    </source>
</evidence>
<dbReference type="Proteomes" id="UP000755577">
    <property type="component" value="Unassembled WGS sequence"/>
</dbReference>
<evidence type="ECO:0000256" key="2">
    <source>
        <dbReference type="ARBA" id="ARBA00010790"/>
    </source>
</evidence>
<evidence type="ECO:0000313" key="9">
    <source>
        <dbReference type="EMBL" id="VVU52309.1"/>
    </source>
</evidence>
<dbReference type="SUPFAM" id="SSF51735">
    <property type="entry name" value="NAD(P)-binding Rossmann-fold domains"/>
    <property type="match status" value="1"/>
</dbReference>
<evidence type="ECO:0000313" key="8">
    <source>
        <dbReference type="EMBL" id="MBM2769998.1"/>
    </source>
</evidence>
<evidence type="ECO:0000259" key="7">
    <source>
        <dbReference type="Pfam" id="PF05199"/>
    </source>
</evidence>
<organism evidence="9 10">
    <name type="scientific">Burkholderia anthina</name>
    <dbReference type="NCBI Taxonomy" id="179879"/>
    <lineage>
        <taxon>Bacteria</taxon>
        <taxon>Pseudomonadati</taxon>
        <taxon>Pseudomonadota</taxon>
        <taxon>Betaproteobacteria</taxon>
        <taxon>Burkholderiales</taxon>
        <taxon>Burkholderiaceae</taxon>
        <taxon>Burkholderia</taxon>
        <taxon>Burkholderia cepacia complex</taxon>
    </lineage>
</organism>
<feature type="domain" description="Glucose-methanol-choline oxidoreductase C-terminal" evidence="7">
    <location>
        <begin position="448"/>
        <end position="574"/>
    </location>
</feature>
<keyword evidence="3" id="KW-0285">Flavoprotein</keyword>
<dbReference type="Gene3D" id="3.40.50.720">
    <property type="entry name" value="NAD(P)-binding Rossmann-like Domain"/>
    <property type="match status" value="1"/>
</dbReference>
<comment type="cofactor">
    <cofactor evidence="1">
        <name>FAD</name>
        <dbReference type="ChEBI" id="CHEBI:57692"/>
    </cofactor>
</comment>
<dbReference type="Pfam" id="PF05199">
    <property type="entry name" value="GMC_oxred_C"/>
    <property type="match status" value="1"/>
</dbReference>
<sequence>MTQYFDFEADELPGDPLSASFDLVVVGGGAAGLTIVRELSGLGLNILLLESGGLEESADHEALNDVDVEGSLQDAELQRSRHASHAFQLKFWTTQTQKFGVRCRVLGGSTAGWAGKVAPFDALDFAAREWIADSGWPITASDLAPYIQRAARHLDVGPILGGPAFWPAAKLREPAEMARMKHVSSFFWQLARSHRNLTDVMRFGPDFRSESHRDVTTVFNATVRAIQTDRTGVTGVEIVSSLSGKRRRTLLSSHVVLAAGAIENARLLLLSRDEAGNALGNARGVVGRYLTDHPCMSIGEFSPDSQASAAALLGFFSLQQDYRAFMYSHGLAIRPDVQQAQRLPNMAAYANARISNDDPVVALKRLAKRQSERPLADLILVLQRSGVVVSFVGRRILGSSILPRRVRRLIVDAVIRLDANFVARDYVAKGTGRKIEKVTLDVICEQPPMRENRVTLSRRCDRLGLPVASVTWESGSAMKQAVVTFARLLDGDLRDAGIRGFALRPEIAAGDVSAIALHDMAHTAGTTRMGQDPATSVVDADCRVHDVRGLHIAGASVFPTSGHANPTMVIMALAIRLADHLKSQLVARRIAALTRPAAANDDTRPLVLVTGATGNLGAHVVDQLILQGYRVRGQFHRKVPADARVEWVAVDFSDRELADAALDELVDGVTAVVHLAAGLPGTPDLETINVANLERFAQACIRRGVGYFGHASSMVVYGSPRHRLVDETAPLLDVTRPIEKQYFEAPEMRDYARSKRIGEDILSRCSARMHVDLYRIALAQQPGYLEASLHWSRTKRLFALYRNSHYISPHNVARAIVHLLRRSIDSAKRDGIDAFNIADTHSPTYEEVYRRAGRKPIVHVPLLADVAKSLAVGKTVKKRYPMGFYRLDDSKLRSTGFVLDRQD</sequence>
<keyword evidence="5" id="KW-0560">Oxidoreductase</keyword>
<dbReference type="InterPro" id="IPR001509">
    <property type="entry name" value="Epimerase_deHydtase"/>
</dbReference>
<reference evidence="9 10" key="1">
    <citation type="submission" date="2019-09" db="EMBL/GenBank/DDBJ databases">
        <authorList>
            <person name="Depoorter E."/>
        </authorList>
    </citation>
    <scope>NUCLEOTIDE SEQUENCE [LARGE SCALE GENOMIC DNA]</scope>
    <source>
        <strain evidence="9">LMG 20980</strain>
    </source>
</reference>
<dbReference type="SUPFAM" id="SSF51905">
    <property type="entry name" value="FAD/NAD(P)-binding domain"/>
    <property type="match status" value="1"/>
</dbReference>
<dbReference type="PANTHER" id="PTHR42784:SF1">
    <property type="entry name" value="PYRANOSE 2-OXIDASE"/>
    <property type="match status" value="1"/>
</dbReference>
<name>A0A6P2GHB4_9BURK</name>
<dbReference type="Gene3D" id="3.50.50.60">
    <property type="entry name" value="FAD/NAD(P)-binding domain"/>
    <property type="match status" value="2"/>
</dbReference>
<accession>A0A6P2GHB4</accession>
<dbReference type="InterPro" id="IPR036188">
    <property type="entry name" value="FAD/NAD-bd_sf"/>
</dbReference>
<keyword evidence="4" id="KW-0274">FAD</keyword>
<reference evidence="8 11" key="2">
    <citation type="submission" date="2021-02" db="EMBL/GenBank/DDBJ databases">
        <title>Draft genome of the type strains Burkholderia anthina DSM16086.</title>
        <authorList>
            <person name="Hertel R."/>
            <person name="Meissner J."/>
            <person name="Poehlein A."/>
            <person name="Daniel R."/>
            <person name="Commichau F.M."/>
        </authorList>
    </citation>
    <scope>NUCLEOTIDE SEQUENCE [LARGE SCALE GENOMIC DNA]</scope>
    <source>
        <strain evidence="8 11">DSM 16086</strain>
    </source>
</reference>
<dbReference type="EMBL" id="JAFCIQ010000023">
    <property type="protein sequence ID" value="MBM2769998.1"/>
    <property type="molecule type" value="Genomic_DNA"/>
</dbReference>
<evidence type="ECO:0000313" key="10">
    <source>
        <dbReference type="Proteomes" id="UP000494201"/>
    </source>
</evidence>
<dbReference type="InterPro" id="IPR007867">
    <property type="entry name" value="GMC_OxRtase_C"/>
</dbReference>
<comment type="similarity">
    <text evidence="2">Belongs to the GMC oxidoreductase family.</text>
</comment>
<dbReference type="InterPro" id="IPR036291">
    <property type="entry name" value="NAD(P)-bd_dom_sf"/>
</dbReference>
<evidence type="ECO:0000313" key="11">
    <source>
        <dbReference type="Proteomes" id="UP000755577"/>
    </source>
</evidence>
<dbReference type="PANTHER" id="PTHR42784">
    <property type="entry name" value="PYRANOSE 2-OXIDASE"/>
    <property type="match status" value="1"/>
</dbReference>
<protein>
    <submittedName>
        <fullName evidence="9">Epimerase</fullName>
    </submittedName>
    <submittedName>
        <fullName evidence="8">GMC family oxidoreductase</fullName>
    </submittedName>
</protein>
<evidence type="ECO:0000259" key="6">
    <source>
        <dbReference type="Pfam" id="PF01370"/>
    </source>
</evidence>
<keyword evidence="11" id="KW-1185">Reference proteome</keyword>
<evidence type="ECO:0000256" key="3">
    <source>
        <dbReference type="ARBA" id="ARBA00022630"/>
    </source>
</evidence>
<dbReference type="Proteomes" id="UP000494201">
    <property type="component" value="Unassembled WGS sequence"/>
</dbReference>